<gene>
    <name evidence="2" type="ORF">GCM10010421_54780</name>
</gene>
<dbReference type="Proteomes" id="UP001500460">
    <property type="component" value="Unassembled WGS sequence"/>
</dbReference>
<keyword evidence="1" id="KW-1133">Transmembrane helix</keyword>
<keyword evidence="1" id="KW-0812">Transmembrane</keyword>
<evidence type="ECO:0000256" key="1">
    <source>
        <dbReference type="SAM" id="Phobius"/>
    </source>
</evidence>
<protein>
    <recommendedName>
        <fullName evidence="4">Secreted protein</fullName>
    </recommendedName>
</protein>
<keyword evidence="1" id="KW-0472">Membrane</keyword>
<evidence type="ECO:0008006" key="4">
    <source>
        <dbReference type="Google" id="ProtNLM"/>
    </source>
</evidence>
<keyword evidence="3" id="KW-1185">Reference proteome</keyword>
<feature type="transmembrane region" description="Helical" evidence="1">
    <location>
        <begin position="48"/>
        <end position="68"/>
    </location>
</feature>
<proteinExistence type="predicted"/>
<accession>A0ABP5XFR5</accession>
<organism evidence="2 3">
    <name type="scientific">Streptomyces glaucus</name>
    <dbReference type="NCBI Taxonomy" id="284029"/>
    <lineage>
        <taxon>Bacteria</taxon>
        <taxon>Bacillati</taxon>
        <taxon>Actinomycetota</taxon>
        <taxon>Actinomycetes</taxon>
        <taxon>Kitasatosporales</taxon>
        <taxon>Streptomycetaceae</taxon>
        <taxon>Streptomyces</taxon>
    </lineage>
</organism>
<comment type="caution">
    <text evidence="2">The sequence shown here is derived from an EMBL/GenBank/DDBJ whole genome shotgun (WGS) entry which is preliminary data.</text>
</comment>
<reference evidence="3" key="1">
    <citation type="journal article" date="2019" name="Int. J. Syst. Evol. Microbiol.">
        <title>The Global Catalogue of Microorganisms (GCM) 10K type strain sequencing project: providing services to taxonomists for standard genome sequencing and annotation.</title>
        <authorList>
            <consortium name="The Broad Institute Genomics Platform"/>
            <consortium name="The Broad Institute Genome Sequencing Center for Infectious Disease"/>
            <person name="Wu L."/>
            <person name="Ma J."/>
        </authorList>
    </citation>
    <scope>NUCLEOTIDE SEQUENCE [LARGE SCALE GENOMIC DNA]</scope>
    <source>
        <strain evidence="3">JCM 6922</strain>
    </source>
</reference>
<evidence type="ECO:0000313" key="2">
    <source>
        <dbReference type="EMBL" id="GAA2454759.1"/>
    </source>
</evidence>
<sequence>MTRTGSAARQRVTWAVPVTGGVRLPRAAPDRFGTAGYPGTMFFFSNRIGCLGSLLVSLVATVVLIMIFSR</sequence>
<name>A0ABP5XFR5_9ACTN</name>
<evidence type="ECO:0000313" key="3">
    <source>
        <dbReference type="Proteomes" id="UP001500460"/>
    </source>
</evidence>
<dbReference type="EMBL" id="BAAATK010000049">
    <property type="protein sequence ID" value="GAA2454759.1"/>
    <property type="molecule type" value="Genomic_DNA"/>
</dbReference>